<dbReference type="Pfam" id="PF00248">
    <property type="entry name" value="Aldo_ket_red"/>
    <property type="match status" value="1"/>
</dbReference>
<keyword evidence="3" id="KW-1185">Reference proteome</keyword>
<dbReference type="RefSeq" id="WP_090839574.1">
    <property type="nucleotide sequence ID" value="NZ_FNIL01000001.1"/>
</dbReference>
<dbReference type="InterPro" id="IPR050523">
    <property type="entry name" value="AKR_Detox_Biosynth"/>
</dbReference>
<evidence type="ECO:0000313" key="2">
    <source>
        <dbReference type="EMBL" id="SDN21484.1"/>
    </source>
</evidence>
<reference evidence="3" key="1">
    <citation type="submission" date="2016-10" db="EMBL/GenBank/DDBJ databases">
        <authorList>
            <person name="Varghese N."/>
            <person name="Submissions S."/>
        </authorList>
    </citation>
    <scope>NUCLEOTIDE SEQUENCE [LARGE SCALE GENOMIC DNA]</scope>
    <source>
        <strain evidence="3">CGMCC 1.10369</strain>
    </source>
</reference>
<evidence type="ECO:0000313" key="3">
    <source>
        <dbReference type="Proteomes" id="UP000198778"/>
    </source>
</evidence>
<dbReference type="InterPro" id="IPR023210">
    <property type="entry name" value="NADP_OxRdtase_dom"/>
</dbReference>
<gene>
    <name evidence="2" type="ORF">SAMN04488053_101133</name>
</gene>
<proteinExistence type="predicted"/>
<dbReference type="EMBL" id="FNIL01000001">
    <property type="protein sequence ID" value="SDN21484.1"/>
    <property type="molecule type" value="Genomic_DNA"/>
</dbReference>
<dbReference type="Proteomes" id="UP000198778">
    <property type="component" value="Unassembled WGS sequence"/>
</dbReference>
<dbReference type="CDD" id="cd19092">
    <property type="entry name" value="AKR_BsYcsN_EcYdhF-like"/>
    <property type="match status" value="1"/>
</dbReference>
<dbReference type="SUPFAM" id="SSF51430">
    <property type="entry name" value="NAD(P)-linked oxidoreductase"/>
    <property type="match status" value="1"/>
</dbReference>
<feature type="domain" description="NADP-dependent oxidoreductase" evidence="1">
    <location>
        <begin position="15"/>
        <end position="296"/>
    </location>
</feature>
<dbReference type="OrthoDB" id="9773828at2"/>
<dbReference type="STRING" id="745820.SAMN04488053_101133"/>
<evidence type="ECO:0000259" key="1">
    <source>
        <dbReference type="Pfam" id="PF00248"/>
    </source>
</evidence>
<accession>A0A1G9ZJL2</accession>
<dbReference type="Gene3D" id="3.20.20.100">
    <property type="entry name" value="NADP-dependent oxidoreductase domain"/>
    <property type="match status" value="1"/>
</dbReference>
<protein>
    <submittedName>
        <fullName evidence="2">Predicted oxidoreductase</fullName>
    </submittedName>
</protein>
<dbReference type="InterPro" id="IPR036812">
    <property type="entry name" value="NAD(P)_OxRdtase_dom_sf"/>
</dbReference>
<name>A0A1G9ZJL2_9BACI</name>
<sequence length="305" mass="33954">MKKIMLGTSEVEAGEIALGCMRMDQLSVNEAEEVIKTSLDAGIDLFDHADIYGKGKSEEVFGKAVDLRSSIRDQIVLQSKCGIRDGFFDFSKEHIIRSVEGSLTRLGAESLDVLLLHRPDALMEPEEIAAAFSELKQAGKVKHFGVSNLRPGQTELLRSHVEEPLLINQLQLSLMHTPMLDAGFNVNMHNEAAVNREGQLLEYTRRESMTLQAWSPLQHGMIQGPFVGNKDFPEVNKKLNELAEEKGITATAIAIAWILRIPGSMQPVIGSMNKTRIKEIAQASRNTLSRKEWYELYRAAGNDLP</sequence>
<dbReference type="AlphaFoldDB" id="A0A1G9ZJL2"/>
<dbReference type="PANTHER" id="PTHR43364">
    <property type="entry name" value="NADH-SPECIFIC METHYLGLYOXAL REDUCTASE-RELATED"/>
    <property type="match status" value="1"/>
</dbReference>
<dbReference type="PANTHER" id="PTHR43364:SF1">
    <property type="entry name" value="OXIDOREDUCTASE YDHF"/>
    <property type="match status" value="1"/>
</dbReference>
<dbReference type="GO" id="GO:0005829">
    <property type="term" value="C:cytosol"/>
    <property type="evidence" value="ECO:0007669"/>
    <property type="project" value="TreeGrafter"/>
</dbReference>
<organism evidence="2 3">
    <name type="scientific">Alkalicoccus daliensis</name>
    <dbReference type="NCBI Taxonomy" id="745820"/>
    <lineage>
        <taxon>Bacteria</taxon>
        <taxon>Bacillati</taxon>
        <taxon>Bacillota</taxon>
        <taxon>Bacilli</taxon>
        <taxon>Bacillales</taxon>
        <taxon>Bacillaceae</taxon>
        <taxon>Alkalicoccus</taxon>
    </lineage>
</organism>